<evidence type="ECO:0000256" key="6">
    <source>
        <dbReference type="ARBA" id="ARBA00022989"/>
    </source>
</evidence>
<keyword evidence="6 8" id="KW-1133">Transmembrane helix</keyword>
<sequence length="340" mass="36130">MDKENSIGKKLKEIMGKAGPVIAVIILCIFLTIRTDRFLTINNIMNIARQTSMSGFLALGMMVCILTAGIDLSVGFTMTLSTIVMAKCAVEIGLTPLLCMVICVVTGALLGLINGLLLTKCKLPHPFISTMGTQNIYKGIGLVLTGATPIAGMPMIISWAGSAAVGKSTGTILDKIPVSFILMLIMYFIFSIFLNYTRLGRHIYAVGGSITTAELSGINVDFVRTSVYVISGIMAALGGIIAVGRSDSAYPLSGLLLENDAIAAVIIGGTSFFGGKGNVLGTFFGVLLISVLRNGLNLLKVSSDMQTIFLGVIIIIAVFIDVVRNGGFKRVKRMKKDEEK</sequence>
<evidence type="ECO:0000256" key="4">
    <source>
        <dbReference type="ARBA" id="ARBA00022519"/>
    </source>
</evidence>
<organism evidence="9 10">
    <name type="scientific">Muricomes intestini</name>
    <dbReference type="NCBI Taxonomy" id="1796634"/>
    <lineage>
        <taxon>Bacteria</taxon>
        <taxon>Bacillati</taxon>
        <taxon>Bacillota</taxon>
        <taxon>Clostridia</taxon>
        <taxon>Lachnospirales</taxon>
        <taxon>Lachnospiraceae</taxon>
        <taxon>Muricomes</taxon>
    </lineage>
</organism>
<comment type="subcellular location">
    <subcellularLocation>
        <location evidence="1">Cell membrane</location>
        <topology evidence="1">Multi-pass membrane protein</topology>
    </subcellularLocation>
</comment>
<dbReference type="InterPro" id="IPR001851">
    <property type="entry name" value="ABC_transp_permease"/>
</dbReference>
<evidence type="ECO:0000313" key="9">
    <source>
        <dbReference type="EMBL" id="TCS82202.1"/>
    </source>
</evidence>
<dbReference type="OrthoDB" id="9813906at2"/>
<evidence type="ECO:0000256" key="7">
    <source>
        <dbReference type="ARBA" id="ARBA00023136"/>
    </source>
</evidence>
<dbReference type="PANTHER" id="PTHR32196">
    <property type="entry name" value="ABC TRANSPORTER PERMEASE PROTEIN YPHD-RELATED-RELATED"/>
    <property type="match status" value="1"/>
</dbReference>
<accession>A0A4V2USP3</accession>
<feature type="transmembrane region" description="Helical" evidence="8">
    <location>
        <begin position="14"/>
        <end position="33"/>
    </location>
</feature>
<feature type="transmembrane region" description="Helical" evidence="8">
    <location>
        <begin position="139"/>
        <end position="164"/>
    </location>
</feature>
<keyword evidence="2" id="KW-0813">Transport</keyword>
<dbReference type="GO" id="GO:0005886">
    <property type="term" value="C:plasma membrane"/>
    <property type="evidence" value="ECO:0007669"/>
    <property type="project" value="UniProtKB-SubCell"/>
</dbReference>
<evidence type="ECO:0000256" key="1">
    <source>
        <dbReference type="ARBA" id="ARBA00004651"/>
    </source>
</evidence>
<keyword evidence="3" id="KW-1003">Cell membrane</keyword>
<dbReference type="RefSeq" id="WP_132378344.1">
    <property type="nucleotide sequence ID" value="NZ_DAIPCY010000007.1"/>
</dbReference>
<keyword evidence="7 8" id="KW-0472">Membrane</keyword>
<keyword evidence="4" id="KW-0997">Cell inner membrane</keyword>
<evidence type="ECO:0000313" key="10">
    <source>
        <dbReference type="Proteomes" id="UP000295726"/>
    </source>
</evidence>
<comment type="caution">
    <text evidence="9">The sequence shown here is derived from an EMBL/GenBank/DDBJ whole genome shotgun (WGS) entry which is preliminary data.</text>
</comment>
<evidence type="ECO:0000256" key="2">
    <source>
        <dbReference type="ARBA" id="ARBA00022448"/>
    </source>
</evidence>
<dbReference type="Proteomes" id="UP000295726">
    <property type="component" value="Unassembled WGS sequence"/>
</dbReference>
<dbReference type="EMBL" id="SLZZ01000002">
    <property type="protein sequence ID" value="TCS82202.1"/>
    <property type="molecule type" value="Genomic_DNA"/>
</dbReference>
<feature type="transmembrane region" description="Helical" evidence="8">
    <location>
        <begin position="225"/>
        <end position="243"/>
    </location>
</feature>
<reference evidence="9 10" key="1">
    <citation type="submission" date="2019-03" db="EMBL/GenBank/DDBJ databases">
        <title>Genomic Encyclopedia of Type Strains, Phase IV (KMG-IV): sequencing the most valuable type-strain genomes for metagenomic binning, comparative biology and taxonomic classification.</title>
        <authorList>
            <person name="Goeker M."/>
        </authorList>
    </citation>
    <scope>NUCLEOTIDE SEQUENCE [LARGE SCALE GENOMIC DNA]</scope>
    <source>
        <strain evidence="9 10">DSM 29489</strain>
    </source>
</reference>
<keyword evidence="10" id="KW-1185">Reference proteome</keyword>
<dbReference type="AlphaFoldDB" id="A0A4V2USP3"/>
<name>A0A4V2USP3_9FIRM</name>
<dbReference type="GO" id="GO:0022857">
    <property type="term" value="F:transmembrane transporter activity"/>
    <property type="evidence" value="ECO:0007669"/>
    <property type="project" value="InterPro"/>
</dbReference>
<feature type="transmembrane region" description="Helical" evidence="8">
    <location>
        <begin position="54"/>
        <end position="74"/>
    </location>
</feature>
<keyword evidence="5 8" id="KW-0812">Transmembrane</keyword>
<feature type="transmembrane region" description="Helical" evidence="8">
    <location>
        <begin position="176"/>
        <end position="196"/>
    </location>
</feature>
<feature type="transmembrane region" description="Helical" evidence="8">
    <location>
        <begin position="308"/>
        <end position="326"/>
    </location>
</feature>
<protein>
    <submittedName>
        <fullName evidence="9">Monosaccharide ABC transporter membrane protein (CUT2 family)</fullName>
    </submittedName>
</protein>
<evidence type="ECO:0000256" key="5">
    <source>
        <dbReference type="ARBA" id="ARBA00022692"/>
    </source>
</evidence>
<proteinExistence type="predicted"/>
<dbReference type="CDD" id="cd06579">
    <property type="entry name" value="TM_PBP1_transp_AraH_like"/>
    <property type="match status" value="1"/>
</dbReference>
<dbReference type="Pfam" id="PF02653">
    <property type="entry name" value="BPD_transp_2"/>
    <property type="match status" value="1"/>
</dbReference>
<evidence type="ECO:0000256" key="3">
    <source>
        <dbReference type="ARBA" id="ARBA00022475"/>
    </source>
</evidence>
<gene>
    <name evidence="9" type="ORF">EDD59_10265</name>
</gene>
<dbReference type="PANTHER" id="PTHR32196:SF21">
    <property type="entry name" value="ABC TRANSPORTER PERMEASE PROTEIN YPHD-RELATED"/>
    <property type="match status" value="1"/>
</dbReference>
<evidence type="ECO:0000256" key="8">
    <source>
        <dbReference type="SAM" id="Phobius"/>
    </source>
</evidence>
<feature type="transmembrane region" description="Helical" evidence="8">
    <location>
        <begin position="94"/>
        <end position="118"/>
    </location>
</feature>